<dbReference type="PANTHER" id="PTHR44688">
    <property type="entry name" value="DNA-BINDING TRANSCRIPTIONAL ACTIVATOR DEVR_DOSR"/>
    <property type="match status" value="1"/>
</dbReference>
<evidence type="ECO:0000313" key="9">
    <source>
        <dbReference type="Proteomes" id="UP000270112"/>
    </source>
</evidence>
<dbReference type="SUPFAM" id="SSF46894">
    <property type="entry name" value="C-terminal effector domain of the bipartite response regulators"/>
    <property type="match status" value="1"/>
</dbReference>
<feature type="transmembrane region" description="Helical" evidence="4">
    <location>
        <begin position="259"/>
        <end position="279"/>
    </location>
</feature>
<dbReference type="Proteomes" id="UP000270112">
    <property type="component" value="Unassembled WGS sequence"/>
</dbReference>
<keyword evidence="1" id="KW-0805">Transcription regulation</keyword>
<proteinExistence type="predicted"/>
<name>A0A3N0IXQ3_9ACTN</name>
<dbReference type="Pfam" id="PF00196">
    <property type="entry name" value="GerE"/>
    <property type="match status" value="1"/>
</dbReference>
<keyword evidence="4" id="KW-0472">Membrane</keyword>
<evidence type="ECO:0000256" key="3">
    <source>
        <dbReference type="ARBA" id="ARBA00023163"/>
    </source>
</evidence>
<dbReference type="PANTHER" id="PTHR44688:SF16">
    <property type="entry name" value="DNA-BINDING TRANSCRIPTIONAL ACTIVATOR DEVR_DOSR"/>
    <property type="match status" value="1"/>
</dbReference>
<comment type="caution">
    <text evidence="7">The sequence shown here is derived from an EMBL/GenBank/DDBJ whole genome shotgun (WGS) entry which is preliminary data.</text>
</comment>
<organism evidence="7 9">
    <name type="scientific">Eggerthella sinensis</name>
    <dbReference type="NCBI Taxonomy" id="242230"/>
    <lineage>
        <taxon>Bacteria</taxon>
        <taxon>Bacillati</taxon>
        <taxon>Actinomycetota</taxon>
        <taxon>Coriobacteriia</taxon>
        <taxon>Eggerthellales</taxon>
        <taxon>Eggerthellaceae</taxon>
        <taxon>Eggerthella</taxon>
    </lineage>
</organism>
<sequence length="484" mass="51495">MRRKRGFVERSVAHPWWLLAAVMLGDGAFVVLQVPSPSFGAFGLTPFPLLIAETLTYLVGGYLAYRFRAHSSRALYFICAAACALAMVALASGMFPNSLVMPLQTVVYIALALLNLCWGVCFASFIPAVSTVLVAGAYLLWSTFSLLISLSTGTDAGTAMQAVLPVASVLLLGCCLAKLDFSMNAVEAPRSDAPARLSSFTKVSLVGSFAFSFLFGTMMQIDALMASEQFITSPEVQIGIIAISLAVLLYAIKAKPSSSVVVMIIVPIVLATVLMGRSLVTDQSFFTSGFPAVLFNFFGLFVWVVFAWEGHRSPLGGFVIYALGLGTMRLGLLGGRGLAMALSSAGPLSPAVASALSTVSLWILFIGCLAIGLYVLKQQRTEQLLASPNTAASGAATEHLEDASDLFAARLAAVAEPAGLTSREQEILGLYAQGRSAVYIAEKLVLSNYTVKTHIRRAYAKLDVHSRQDLLDLLQGAQSDEENA</sequence>
<protein>
    <recommendedName>
        <fullName evidence="5">HTH luxR-type domain-containing protein</fullName>
    </recommendedName>
</protein>
<dbReference type="Gene3D" id="1.10.10.10">
    <property type="entry name" value="Winged helix-like DNA-binding domain superfamily/Winged helix DNA-binding domain"/>
    <property type="match status" value="1"/>
</dbReference>
<reference evidence="7" key="3">
    <citation type="journal article" date="2019" name="Microbiol. Resour. Announc.">
        <title>Draft Genome Sequences of Type Strains of Gordonibacter faecihominis, Paraeggerthella hongkongensis, Parvibacter caecicola,Slackia equolifaciens, Slackia faecicanis, and Slackia isoflavoniconvertens.</title>
        <authorList>
            <person name="Danylec N."/>
            <person name="Stoll D.A."/>
            <person name="Dotsch A."/>
            <person name="Huch M."/>
        </authorList>
    </citation>
    <scope>NUCLEOTIDE SEQUENCE</scope>
    <source>
        <strain evidence="7">DSM 16107</strain>
    </source>
</reference>
<dbReference type="CDD" id="cd06170">
    <property type="entry name" value="LuxR_C_like"/>
    <property type="match status" value="1"/>
</dbReference>
<feature type="transmembrane region" description="Helical" evidence="4">
    <location>
        <begin position="159"/>
        <end position="179"/>
    </location>
</feature>
<dbReference type="GO" id="GO:0003677">
    <property type="term" value="F:DNA binding"/>
    <property type="evidence" value="ECO:0007669"/>
    <property type="project" value="UniProtKB-KW"/>
</dbReference>
<dbReference type="PROSITE" id="PS00622">
    <property type="entry name" value="HTH_LUXR_1"/>
    <property type="match status" value="1"/>
</dbReference>
<evidence type="ECO:0000256" key="2">
    <source>
        <dbReference type="ARBA" id="ARBA00023125"/>
    </source>
</evidence>
<evidence type="ECO:0000313" key="7">
    <source>
        <dbReference type="EMBL" id="RNM41725.1"/>
    </source>
</evidence>
<keyword evidence="4" id="KW-0812">Transmembrane</keyword>
<dbReference type="AlphaFoldDB" id="A0A3N0IXQ3"/>
<dbReference type="PRINTS" id="PR00038">
    <property type="entry name" value="HTHLUXR"/>
</dbReference>
<feature type="transmembrane region" description="Helical" evidence="4">
    <location>
        <begin position="74"/>
        <end position="95"/>
    </location>
</feature>
<dbReference type="PROSITE" id="PS50043">
    <property type="entry name" value="HTH_LUXR_2"/>
    <property type="match status" value="1"/>
</dbReference>
<feature type="transmembrane region" description="Helical" evidence="4">
    <location>
        <begin position="133"/>
        <end position="153"/>
    </location>
</feature>
<evidence type="ECO:0000256" key="4">
    <source>
        <dbReference type="SAM" id="Phobius"/>
    </source>
</evidence>
<feature type="transmembrane region" description="Helical" evidence="4">
    <location>
        <begin position="12"/>
        <end position="34"/>
    </location>
</feature>
<evidence type="ECO:0000313" key="6">
    <source>
        <dbReference type="EMBL" id="RDB67571.1"/>
    </source>
</evidence>
<keyword evidence="3" id="KW-0804">Transcription</keyword>
<feature type="transmembrane region" description="Helical" evidence="4">
    <location>
        <begin position="285"/>
        <end position="306"/>
    </location>
</feature>
<dbReference type="EMBL" id="PPTT01000024">
    <property type="protein sequence ID" value="RDB67571.1"/>
    <property type="molecule type" value="Genomic_DNA"/>
</dbReference>
<accession>A0A3N0IXQ3</accession>
<dbReference type="EMBL" id="QICC01000028">
    <property type="protein sequence ID" value="RNM41725.1"/>
    <property type="molecule type" value="Genomic_DNA"/>
</dbReference>
<dbReference type="InterPro" id="IPR036388">
    <property type="entry name" value="WH-like_DNA-bd_sf"/>
</dbReference>
<keyword evidence="2" id="KW-0238">DNA-binding</keyword>
<dbReference type="GO" id="GO:0006355">
    <property type="term" value="P:regulation of DNA-templated transcription"/>
    <property type="evidence" value="ECO:0007669"/>
    <property type="project" value="InterPro"/>
</dbReference>
<keyword evidence="4" id="KW-1133">Transmembrane helix</keyword>
<dbReference type="Proteomes" id="UP000253817">
    <property type="component" value="Unassembled WGS sequence"/>
</dbReference>
<dbReference type="SMART" id="SM00421">
    <property type="entry name" value="HTH_LUXR"/>
    <property type="match status" value="1"/>
</dbReference>
<keyword evidence="8" id="KW-1185">Reference proteome</keyword>
<feature type="transmembrane region" description="Helical" evidence="4">
    <location>
        <begin position="46"/>
        <end position="65"/>
    </location>
</feature>
<feature type="transmembrane region" description="Helical" evidence="4">
    <location>
        <begin position="351"/>
        <end position="376"/>
    </location>
</feature>
<feature type="transmembrane region" description="Helical" evidence="4">
    <location>
        <begin position="236"/>
        <end position="252"/>
    </location>
</feature>
<dbReference type="InterPro" id="IPR000792">
    <property type="entry name" value="Tscrpt_reg_LuxR_C"/>
</dbReference>
<feature type="transmembrane region" description="Helical" evidence="4">
    <location>
        <begin position="200"/>
        <end position="221"/>
    </location>
</feature>
<dbReference type="InterPro" id="IPR016032">
    <property type="entry name" value="Sig_transdc_resp-reg_C-effctor"/>
</dbReference>
<feature type="transmembrane region" description="Helical" evidence="4">
    <location>
        <begin position="318"/>
        <end position="339"/>
    </location>
</feature>
<reference evidence="6 8" key="1">
    <citation type="journal article" date="2018" name="Elife">
        <title>Discovery and characterization of a prevalent human gut bacterial enzyme sufficient for the inactivation of a family of plant toxins.</title>
        <authorList>
            <person name="Koppel N."/>
            <person name="Bisanz J.E."/>
            <person name="Pandelia M.E."/>
            <person name="Turnbaugh P.J."/>
            <person name="Balskus E.P."/>
        </authorList>
    </citation>
    <scope>NUCLEOTIDE SEQUENCE [LARGE SCALE GENOMIC DNA]</scope>
    <source>
        <strain evidence="6 8">DSM 16107</strain>
    </source>
</reference>
<gene>
    <name evidence="6" type="ORF">C1876_12855</name>
    <name evidence="7" type="ORF">DMP09_08265</name>
</gene>
<feature type="transmembrane region" description="Helical" evidence="4">
    <location>
        <begin position="107"/>
        <end position="126"/>
    </location>
</feature>
<evidence type="ECO:0000313" key="8">
    <source>
        <dbReference type="Proteomes" id="UP000253817"/>
    </source>
</evidence>
<feature type="domain" description="HTH luxR-type" evidence="5">
    <location>
        <begin position="413"/>
        <end position="478"/>
    </location>
</feature>
<evidence type="ECO:0000256" key="1">
    <source>
        <dbReference type="ARBA" id="ARBA00023015"/>
    </source>
</evidence>
<reference evidence="9" key="2">
    <citation type="submission" date="2018-05" db="EMBL/GenBank/DDBJ databases">
        <title>Genome Sequencing of selected type strains of the family Eggerthellaceae.</title>
        <authorList>
            <person name="Danylec N."/>
            <person name="Stoll D.A."/>
            <person name="Doetsch A."/>
            <person name="Huch M."/>
        </authorList>
    </citation>
    <scope>NUCLEOTIDE SEQUENCE [LARGE SCALE GENOMIC DNA]</scope>
    <source>
        <strain evidence="9">DSM 16107</strain>
    </source>
</reference>
<evidence type="ECO:0000259" key="5">
    <source>
        <dbReference type="PROSITE" id="PS50043"/>
    </source>
</evidence>